<dbReference type="InterPro" id="IPR036676">
    <property type="entry name" value="PurM-like_C_sf"/>
</dbReference>
<proteinExistence type="inferred from homology"/>
<evidence type="ECO:0000256" key="1">
    <source>
        <dbReference type="HAMAP-Rule" id="MF_02128"/>
    </source>
</evidence>
<evidence type="ECO:0000259" key="2">
    <source>
        <dbReference type="Pfam" id="PF00586"/>
    </source>
</evidence>
<dbReference type="Gene3D" id="3.30.1330.10">
    <property type="entry name" value="PurM-like, N-terminal domain"/>
    <property type="match status" value="1"/>
</dbReference>
<feature type="domain" description="PurM-like N-terminal" evidence="2">
    <location>
        <begin position="28"/>
        <end position="138"/>
    </location>
</feature>
<keyword evidence="1 3" id="KW-0418">Kinase</keyword>
<dbReference type="RefSeq" id="WP_380137332.1">
    <property type="nucleotide sequence ID" value="NZ_JBHLUI010000008.1"/>
</dbReference>
<keyword evidence="1" id="KW-0479">Metal-binding</keyword>
<dbReference type="PANTHER" id="PTHR30270:SF0">
    <property type="entry name" value="THIAMINE-MONOPHOSPHATE KINASE"/>
    <property type="match status" value="1"/>
</dbReference>
<feature type="binding site" evidence="1">
    <location>
        <position position="45"/>
    </location>
    <ligand>
        <name>Mg(2+)</name>
        <dbReference type="ChEBI" id="CHEBI:18420"/>
        <label>1</label>
    </ligand>
</feature>
<feature type="binding site" evidence="1">
    <location>
        <position position="210"/>
    </location>
    <ligand>
        <name>Mg(2+)</name>
        <dbReference type="ChEBI" id="CHEBI:18420"/>
        <label>3</label>
    </ligand>
</feature>
<feature type="binding site" evidence="1">
    <location>
        <position position="46"/>
    </location>
    <ligand>
        <name>Mg(2+)</name>
        <dbReference type="ChEBI" id="CHEBI:18420"/>
        <label>1</label>
    </ligand>
</feature>
<evidence type="ECO:0000313" key="4">
    <source>
        <dbReference type="Proteomes" id="UP001589748"/>
    </source>
</evidence>
<feature type="binding site" evidence="1">
    <location>
        <position position="123"/>
    </location>
    <ligand>
        <name>Mg(2+)</name>
        <dbReference type="ChEBI" id="CHEBI:18420"/>
        <label>1</label>
    </ligand>
</feature>
<comment type="function">
    <text evidence="1">Catalyzes the ATP-dependent phosphorylation of thiamine-monophosphate (TMP) to form thiamine-pyrophosphate (TPP), the active form of vitamin B1.</text>
</comment>
<dbReference type="InterPro" id="IPR036921">
    <property type="entry name" value="PurM-like_N_sf"/>
</dbReference>
<feature type="binding site" evidence="1">
    <location>
        <position position="311"/>
    </location>
    <ligand>
        <name>substrate</name>
    </ligand>
</feature>
<comment type="caution">
    <text evidence="1">Lacks conserved residue(s) required for the propagation of feature annotation.</text>
</comment>
<accession>A0ABV5LVR7</accession>
<feature type="binding site" evidence="1">
    <location>
        <position position="212"/>
    </location>
    <ligand>
        <name>ATP</name>
        <dbReference type="ChEBI" id="CHEBI:30616"/>
    </ligand>
</feature>
<dbReference type="PANTHER" id="PTHR30270">
    <property type="entry name" value="THIAMINE-MONOPHOSPHATE KINASE"/>
    <property type="match status" value="1"/>
</dbReference>
<feature type="binding site" evidence="1">
    <location>
        <begin position="122"/>
        <end position="123"/>
    </location>
    <ligand>
        <name>ATP</name>
        <dbReference type="ChEBI" id="CHEBI:30616"/>
    </ligand>
</feature>
<comment type="pathway">
    <text evidence="1">Cofactor biosynthesis; thiamine diphosphate biosynthesis; thiamine diphosphate from thiamine phosphate: step 1/1.</text>
</comment>
<protein>
    <recommendedName>
        <fullName evidence="1">Thiamine-monophosphate kinase</fullName>
        <shortName evidence="1">TMP kinase</shortName>
        <shortName evidence="1">Thiamine-phosphate kinase</shortName>
        <ecNumber evidence="1">2.7.4.16</ecNumber>
    </recommendedName>
</protein>
<keyword evidence="1 3" id="KW-0808">Transferase</keyword>
<keyword evidence="1" id="KW-0784">Thiamine biosynthesis</keyword>
<dbReference type="EMBL" id="JBHMDM010000007">
    <property type="protein sequence ID" value="MFB9378164.1"/>
    <property type="molecule type" value="Genomic_DNA"/>
</dbReference>
<dbReference type="CDD" id="cd02194">
    <property type="entry name" value="ThiL"/>
    <property type="match status" value="1"/>
</dbReference>
<feature type="binding site" evidence="1">
    <location>
        <position position="46"/>
    </location>
    <ligand>
        <name>Mg(2+)</name>
        <dbReference type="ChEBI" id="CHEBI:18420"/>
        <label>2</label>
    </ligand>
</feature>
<organism evidence="3 4">
    <name type="scientific">Kineococcus gynurae</name>
    <dbReference type="NCBI Taxonomy" id="452979"/>
    <lineage>
        <taxon>Bacteria</taxon>
        <taxon>Bacillati</taxon>
        <taxon>Actinomycetota</taxon>
        <taxon>Actinomycetes</taxon>
        <taxon>Kineosporiales</taxon>
        <taxon>Kineosporiaceae</taxon>
        <taxon>Kineococcus</taxon>
    </lineage>
</organism>
<comment type="miscellaneous">
    <text evidence="1">Reaction mechanism of ThiL seems to utilize a direct, inline transfer of the gamma-phosphate of ATP to TMP rather than a phosphorylated enzyme intermediate.</text>
</comment>
<comment type="catalytic activity">
    <reaction evidence="1">
        <text>thiamine phosphate + ATP = thiamine diphosphate + ADP</text>
        <dbReference type="Rhea" id="RHEA:15913"/>
        <dbReference type="ChEBI" id="CHEBI:30616"/>
        <dbReference type="ChEBI" id="CHEBI:37575"/>
        <dbReference type="ChEBI" id="CHEBI:58937"/>
        <dbReference type="ChEBI" id="CHEBI:456216"/>
        <dbReference type="EC" id="2.7.4.16"/>
    </reaction>
</comment>
<feature type="binding site" evidence="1">
    <location>
        <position position="266"/>
    </location>
    <ligand>
        <name>substrate</name>
    </ligand>
</feature>
<feature type="binding site" evidence="1">
    <location>
        <position position="75"/>
    </location>
    <ligand>
        <name>Mg(2+)</name>
        <dbReference type="ChEBI" id="CHEBI:18420"/>
        <label>2</label>
    </ligand>
</feature>
<keyword evidence="1" id="KW-0460">Magnesium</keyword>
<feature type="binding site" evidence="1">
    <location>
        <position position="213"/>
    </location>
    <ligand>
        <name>Mg(2+)</name>
        <dbReference type="ChEBI" id="CHEBI:18420"/>
        <label>5</label>
    </ligand>
</feature>
<feature type="binding site" evidence="1">
    <location>
        <position position="30"/>
    </location>
    <ligand>
        <name>Mg(2+)</name>
        <dbReference type="ChEBI" id="CHEBI:18420"/>
        <label>3</label>
    </ligand>
</feature>
<dbReference type="NCBIfam" id="TIGR01379">
    <property type="entry name" value="thiL"/>
    <property type="match status" value="1"/>
</dbReference>
<evidence type="ECO:0000313" key="3">
    <source>
        <dbReference type="EMBL" id="MFB9378164.1"/>
    </source>
</evidence>
<dbReference type="InterPro" id="IPR006283">
    <property type="entry name" value="ThiL-like"/>
</dbReference>
<dbReference type="Proteomes" id="UP001589748">
    <property type="component" value="Unassembled WGS sequence"/>
</dbReference>
<dbReference type="Pfam" id="PF00586">
    <property type="entry name" value="AIRS"/>
    <property type="match status" value="1"/>
</dbReference>
<dbReference type="Gene3D" id="3.90.650.10">
    <property type="entry name" value="PurM-like C-terminal domain"/>
    <property type="match status" value="1"/>
</dbReference>
<reference evidence="3 4" key="1">
    <citation type="submission" date="2024-09" db="EMBL/GenBank/DDBJ databases">
        <authorList>
            <person name="Sun Q."/>
            <person name="Mori K."/>
        </authorList>
    </citation>
    <scope>NUCLEOTIDE SEQUENCE [LARGE SCALE GENOMIC DNA]</scope>
    <source>
        <strain evidence="3 4">TISTR 1856</strain>
    </source>
</reference>
<dbReference type="InterPro" id="IPR016188">
    <property type="entry name" value="PurM-like_N"/>
</dbReference>
<gene>
    <name evidence="1" type="primary">thiL</name>
    <name evidence="3" type="ORF">ACFFVI_14420</name>
</gene>
<dbReference type="NCBIfam" id="NF004351">
    <property type="entry name" value="PRK05731.1-4"/>
    <property type="match status" value="1"/>
</dbReference>
<dbReference type="HAMAP" id="MF_02128">
    <property type="entry name" value="TMP_kinase"/>
    <property type="match status" value="1"/>
</dbReference>
<feature type="binding site" evidence="1">
    <location>
        <position position="148"/>
    </location>
    <ligand>
        <name>ATP</name>
        <dbReference type="ChEBI" id="CHEBI:30616"/>
    </ligand>
</feature>
<dbReference type="SUPFAM" id="SSF55326">
    <property type="entry name" value="PurM N-terminal domain-like"/>
    <property type="match status" value="1"/>
</dbReference>
<dbReference type="PIRSF" id="PIRSF005303">
    <property type="entry name" value="Thiam_monoph_kin"/>
    <property type="match status" value="1"/>
</dbReference>
<dbReference type="SUPFAM" id="SSF56042">
    <property type="entry name" value="PurM C-terminal domain-like"/>
    <property type="match status" value="1"/>
</dbReference>
<comment type="caution">
    <text evidence="3">The sequence shown here is derived from an EMBL/GenBank/DDBJ whole genome shotgun (WGS) entry which is preliminary data.</text>
</comment>
<sequence>MRVEELGEAGLLARVIPLLPTEALLGPGDDAAVLAAPDGRVVATTDVLVEGRDFRRDWSSGADVGWKAAAQNLADVAAMGATATGLLVSLGLPGDLPVAWVEDFAAGLAAACRHFGTVVVGGDLSGASEIVVSVTALGDLAGRPPLLRSGARAGDVVVLAGTEPGRSAGGLAALLAGGSGGALVEAHRRPAPPLSLGPAAARAGAHALMDVSDGLLRDAGRIAAASGVVLDLHLGAGPLRAAADHLAAEAGVEASTAEGWVLTGGEDHGLLGTFAAGADLPDGFRVIGSVRVGPGAVLVDGVRWSGSGVGWDHFGG</sequence>
<keyword evidence="1" id="KW-0067">ATP-binding</keyword>
<keyword evidence="4" id="KW-1185">Reference proteome</keyword>
<feature type="binding site" evidence="1">
    <location>
        <position position="53"/>
    </location>
    <ligand>
        <name>substrate</name>
    </ligand>
</feature>
<feature type="binding site" evidence="1">
    <location>
        <position position="44"/>
    </location>
    <ligand>
        <name>Mg(2+)</name>
        <dbReference type="ChEBI" id="CHEBI:18420"/>
        <label>4</label>
    </ligand>
</feature>
<feature type="binding site" evidence="1">
    <location>
        <position position="30"/>
    </location>
    <ligand>
        <name>Mg(2+)</name>
        <dbReference type="ChEBI" id="CHEBI:18420"/>
        <label>4</label>
    </ligand>
</feature>
<feature type="binding site" evidence="1">
    <location>
        <position position="75"/>
    </location>
    <ligand>
        <name>Mg(2+)</name>
        <dbReference type="ChEBI" id="CHEBI:18420"/>
        <label>3</label>
    </ligand>
</feature>
<dbReference type="EC" id="2.7.4.16" evidence="1"/>
<feature type="binding site" evidence="1">
    <location>
        <position position="75"/>
    </location>
    <ligand>
        <name>Mg(2+)</name>
        <dbReference type="ChEBI" id="CHEBI:18420"/>
        <label>4</label>
    </ligand>
</feature>
<keyword evidence="1" id="KW-0547">Nucleotide-binding</keyword>
<dbReference type="GO" id="GO:0009030">
    <property type="term" value="F:thiamine-phosphate kinase activity"/>
    <property type="evidence" value="ECO:0007669"/>
    <property type="project" value="UniProtKB-EC"/>
</dbReference>
<comment type="similarity">
    <text evidence="1">Belongs to the thiamine-monophosphate kinase family.</text>
</comment>
<name>A0ABV5LVR7_9ACTN</name>